<dbReference type="Pfam" id="PF02592">
    <property type="entry name" value="Vut_1"/>
    <property type="match status" value="1"/>
</dbReference>
<feature type="transmembrane region" description="Helical" evidence="2">
    <location>
        <begin position="12"/>
        <end position="33"/>
    </location>
</feature>
<feature type="transmembrane region" description="Helical" evidence="2">
    <location>
        <begin position="39"/>
        <end position="57"/>
    </location>
</feature>
<dbReference type="InterPro" id="IPR003744">
    <property type="entry name" value="YhhQ"/>
</dbReference>
<gene>
    <name evidence="3" type="ORF">Ldro_2707</name>
</gene>
<feature type="transmembrane region" description="Helical" evidence="2">
    <location>
        <begin position="188"/>
        <end position="205"/>
    </location>
</feature>
<evidence type="ECO:0000256" key="1">
    <source>
        <dbReference type="NCBIfam" id="TIGR00697"/>
    </source>
</evidence>
<feature type="transmembrane region" description="Helical" evidence="2">
    <location>
        <begin position="69"/>
        <end position="88"/>
    </location>
</feature>
<accession>A0A0W0SME2</accession>
<dbReference type="AlphaFoldDB" id="A0A0W0SME2"/>
<comment type="caution">
    <text evidence="3">The sequence shown here is derived from an EMBL/GenBank/DDBJ whole genome shotgun (WGS) entry which is preliminary data.</text>
</comment>
<organism evidence="3 4">
    <name type="scientific">Legionella drozanskii LLAP-1</name>
    <dbReference type="NCBI Taxonomy" id="1212489"/>
    <lineage>
        <taxon>Bacteria</taxon>
        <taxon>Pseudomonadati</taxon>
        <taxon>Pseudomonadota</taxon>
        <taxon>Gammaproteobacteria</taxon>
        <taxon>Legionellales</taxon>
        <taxon>Legionellaceae</taxon>
        <taxon>Legionella</taxon>
    </lineage>
</organism>
<protein>
    <recommendedName>
        <fullName evidence="1">Queuosine precursor transporter</fullName>
    </recommendedName>
</protein>
<dbReference type="PATRIC" id="fig|1212489.4.peg.2854"/>
<evidence type="ECO:0000313" key="4">
    <source>
        <dbReference type="Proteomes" id="UP000054736"/>
    </source>
</evidence>
<dbReference type="STRING" id="1212489.Ldro_2707"/>
<dbReference type="PANTHER" id="PTHR34300:SF2">
    <property type="entry name" value="QUEUOSINE PRECURSOR TRANSPORTER-RELATED"/>
    <property type="match status" value="1"/>
</dbReference>
<name>A0A0W0SME2_9GAMM</name>
<keyword evidence="2" id="KW-0812">Transmembrane</keyword>
<dbReference type="EMBL" id="LNXY01000031">
    <property type="protein sequence ID" value="KTC84543.1"/>
    <property type="molecule type" value="Genomic_DNA"/>
</dbReference>
<keyword evidence="4" id="KW-1185">Reference proteome</keyword>
<dbReference type="RefSeq" id="WP_058496985.1">
    <property type="nucleotide sequence ID" value="NZ_CAAAIU010000004.1"/>
</dbReference>
<dbReference type="PANTHER" id="PTHR34300">
    <property type="entry name" value="QUEUOSINE PRECURSOR TRANSPORTER-RELATED"/>
    <property type="match status" value="1"/>
</dbReference>
<feature type="transmembrane region" description="Helical" evidence="2">
    <location>
        <begin position="143"/>
        <end position="168"/>
    </location>
</feature>
<reference evidence="3 4" key="1">
    <citation type="submission" date="2015-11" db="EMBL/GenBank/DDBJ databases">
        <title>Genomic analysis of 38 Legionella species identifies large and diverse effector repertoires.</title>
        <authorList>
            <person name="Burstein D."/>
            <person name="Amaro F."/>
            <person name="Zusman T."/>
            <person name="Lifshitz Z."/>
            <person name="Cohen O."/>
            <person name="Gilbert J.A."/>
            <person name="Pupko T."/>
            <person name="Shuman H.A."/>
            <person name="Segal G."/>
        </authorList>
    </citation>
    <scope>NUCLEOTIDE SEQUENCE [LARGE SCALE GENOMIC DNA]</scope>
    <source>
        <strain evidence="3 4">ATCC 700990</strain>
    </source>
</reference>
<keyword evidence="2" id="KW-0472">Membrane</keyword>
<feature type="transmembrane region" description="Helical" evidence="2">
    <location>
        <begin position="108"/>
        <end position="131"/>
    </location>
</feature>
<proteinExistence type="predicted"/>
<evidence type="ECO:0000313" key="3">
    <source>
        <dbReference type="EMBL" id="KTC84543.1"/>
    </source>
</evidence>
<dbReference type="Proteomes" id="UP000054736">
    <property type="component" value="Unassembled WGS sequence"/>
</dbReference>
<dbReference type="NCBIfam" id="TIGR00697">
    <property type="entry name" value="queuosine precursor transporter"/>
    <property type="match status" value="1"/>
</dbReference>
<evidence type="ECO:0000256" key="2">
    <source>
        <dbReference type="SAM" id="Phobius"/>
    </source>
</evidence>
<keyword evidence="2" id="KW-1133">Transmembrane helix</keyword>
<sequence length="233" mass="26395">MNSNAVPIKPIVLLSMLYMSLFFASVTVGYKIVAFGNQLYCASVLIFPLLFPFSDALTEIYGVQIAKSMVWYTVICEAVFVGLTNVAIRLPSPPNWHHQAKYDFFIGGYTHILLANATALIVSFYLNILLVNKWRILLKGKHYYMRSLGATAVGEVTYTIITNAITYYGVLRWQETANIIISDYLVKLVYSAIIAYPAALLVVYLKVKYKIDNTQVVFNPFMKNKIVKIADYR</sequence>